<accession>A0ABU7W7X2</accession>
<dbReference type="Proteomes" id="UP001356704">
    <property type="component" value="Unassembled WGS sequence"/>
</dbReference>
<dbReference type="PANTHER" id="PTHR30373">
    <property type="entry name" value="UPF0603 PROTEIN YGCG"/>
    <property type="match status" value="1"/>
</dbReference>
<dbReference type="Gene3D" id="3.10.310.50">
    <property type="match status" value="1"/>
</dbReference>
<organism evidence="2 3">
    <name type="scientific">Winogradskyella poriferorum</name>
    <dbReference type="NCBI Taxonomy" id="307627"/>
    <lineage>
        <taxon>Bacteria</taxon>
        <taxon>Pseudomonadati</taxon>
        <taxon>Bacteroidota</taxon>
        <taxon>Flavobacteriia</taxon>
        <taxon>Flavobacteriales</taxon>
        <taxon>Flavobacteriaceae</taxon>
        <taxon>Winogradskyella</taxon>
    </lineage>
</organism>
<feature type="domain" description="TPM" evidence="1">
    <location>
        <begin position="42"/>
        <end position="166"/>
    </location>
</feature>
<evidence type="ECO:0000313" key="3">
    <source>
        <dbReference type="Proteomes" id="UP001356704"/>
    </source>
</evidence>
<protein>
    <submittedName>
        <fullName evidence="2">TPM domain-containing protein</fullName>
    </submittedName>
</protein>
<reference evidence="2 3" key="1">
    <citation type="submission" date="2024-02" db="EMBL/GenBank/DDBJ databases">
        <title>Winogradskyella poriferorum JCM 12885.</title>
        <authorList>
            <person name="Zhang D.-F."/>
            <person name="Fu Z.-Y."/>
        </authorList>
    </citation>
    <scope>NUCLEOTIDE SEQUENCE [LARGE SCALE GENOMIC DNA]</scope>
    <source>
        <strain evidence="2 3">JCM 12885</strain>
    </source>
</reference>
<proteinExistence type="predicted"/>
<dbReference type="EMBL" id="JAZHOU010000005">
    <property type="protein sequence ID" value="MEF3080066.1"/>
    <property type="molecule type" value="Genomic_DNA"/>
</dbReference>
<name>A0ABU7W7X2_9FLAO</name>
<evidence type="ECO:0000313" key="2">
    <source>
        <dbReference type="EMBL" id="MEF3080066.1"/>
    </source>
</evidence>
<dbReference type="Pfam" id="PF04536">
    <property type="entry name" value="TPM_phosphatase"/>
    <property type="match status" value="1"/>
</dbReference>
<keyword evidence="3" id="KW-1185">Reference proteome</keyword>
<evidence type="ECO:0000259" key="1">
    <source>
        <dbReference type="Pfam" id="PF04536"/>
    </source>
</evidence>
<dbReference type="InterPro" id="IPR007621">
    <property type="entry name" value="TPM_dom"/>
</dbReference>
<sequence>MLQTFGNRLFILCFASLLLLSCKETKSSICIDIPENANQNIVYDTAELFSKTERDSLAYKIIQFEKQTTNQTAILTIDSIPKHIDIMEFGKEVANYWGIGTKEKDNGLLITISRYDRKIAINTGLGTEKTILDYECKIIIDSVMVPQFRKTQYYKGVDKALDALFALWD</sequence>
<gene>
    <name evidence="2" type="ORF">V1468_13710</name>
</gene>
<dbReference type="PANTHER" id="PTHR30373:SF2">
    <property type="entry name" value="UPF0603 PROTEIN YGCG"/>
    <property type="match status" value="1"/>
</dbReference>
<comment type="caution">
    <text evidence="2">The sequence shown here is derived from an EMBL/GenBank/DDBJ whole genome shotgun (WGS) entry which is preliminary data.</text>
</comment>
<dbReference type="RefSeq" id="WP_331810792.1">
    <property type="nucleotide sequence ID" value="NZ_JAZHOU010000005.1"/>
</dbReference>